<feature type="region of interest" description="Disordered" evidence="7">
    <location>
        <begin position="1"/>
        <end position="29"/>
    </location>
</feature>
<name>A0AAN6LPS7_9PLEO</name>
<feature type="compositionally biased region" description="Polar residues" evidence="7">
    <location>
        <begin position="18"/>
        <end position="29"/>
    </location>
</feature>
<keyword evidence="2" id="KW-0677">Repeat</keyword>
<protein>
    <recommendedName>
        <fullName evidence="8">C2H2-type domain-containing protein</fullName>
    </recommendedName>
</protein>
<dbReference type="PROSITE" id="PS50157">
    <property type="entry name" value="ZINC_FINGER_C2H2_2"/>
    <property type="match status" value="4"/>
</dbReference>
<feature type="region of interest" description="Disordered" evidence="7">
    <location>
        <begin position="165"/>
        <end position="186"/>
    </location>
</feature>
<dbReference type="Proteomes" id="UP001280581">
    <property type="component" value="Unassembled WGS sequence"/>
</dbReference>
<dbReference type="GO" id="GO:0000978">
    <property type="term" value="F:RNA polymerase II cis-regulatory region sequence-specific DNA binding"/>
    <property type="evidence" value="ECO:0007669"/>
    <property type="project" value="TreeGrafter"/>
</dbReference>
<keyword evidence="4" id="KW-0862">Zinc</keyword>
<evidence type="ECO:0000256" key="7">
    <source>
        <dbReference type="SAM" id="MobiDB-lite"/>
    </source>
</evidence>
<dbReference type="Gene3D" id="3.30.160.60">
    <property type="entry name" value="Classic Zinc Finger"/>
    <property type="match status" value="4"/>
</dbReference>
<reference evidence="9 10" key="1">
    <citation type="submission" date="2021-02" db="EMBL/GenBank/DDBJ databases">
        <title>Genome assembly of Pseudopithomyces chartarum.</title>
        <authorList>
            <person name="Jauregui R."/>
            <person name="Singh J."/>
            <person name="Voisey C."/>
        </authorList>
    </citation>
    <scope>NUCLEOTIDE SEQUENCE [LARGE SCALE GENOMIC DNA]</scope>
    <source>
        <strain evidence="9 10">AGR01</strain>
    </source>
</reference>
<evidence type="ECO:0000256" key="6">
    <source>
        <dbReference type="PROSITE-ProRule" id="PRU00042"/>
    </source>
</evidence>
<dbReference type="InterPro" id="IPR036236">
    <property type="entry name" value="Znf_C2H2_sf"/>
</dbReference>
<evidence type="ECO:0000256" key="5">
    <source>
        <dbReference type="ARBA" id="ARBA00023242"/>
    </source>
</evidence>
<dbReference type="FunFam" id="3.30.160.60:FF:000557">
    <property type="entry name" value="zinc finger and SCAN domain-containing protein 29"/>
    <property type="match status" value="1"/>
</dbReference>
<evidence type="ECO:0000256" key="4">
    <source>
        <dbReference type="ARBA" id="ARBA00022833"/>
    </source>
</evidence>
<dbReference type="SUPFAM" id="SSF57667">
    <property type="entry name" value="beta-beta-alpha zinc fingers"/>
    <property type="match status" value="2"/>
</dbReference>
<feature type="domain" description="C2H2-type" evidence="8">
    <location>
        <begin position="276"/>
        <end position="302"/>
    </location>
</feature>
<evidence type="ECO:0000313" key="10">
    <source>
        <dbReference type="Proteomes" id="UP001280581"/>
    </source>
</evidence>
<dbReference type="Pfam" id="PF00096">
    <property type="entry name" value="zf-C2H2"/>
    <property type="match status" value="4"/>
</dbReference>
<dbReference type="FunFam" id="3.30.160.60:FF:000072">
    <property type="entry name" value="zinc finger protein 143 isoform X1"/>
    <property type="match status" value="1"/>
</dbReference>
<evidence type="ECO:0000256" key="3">
    <source>
        <dbReference type="ARBA" id="ARBA00022771"/>
    </source>
</evidence>
<dbReference type="GO" id="GO:0000981">
    <property type="term" value="F:DNA-binding transcription factor activity, RNA polymerase II-specific"/>
    <property type="evidence" value="ECO:0007669"/>
    <property type="project" value="UniProtKB-ARBA"/>
</dbReference>
<feature type="region of interest" description="Disordered" evidence="7">
    <location>
        <begin position="115"/>
        <end position="146"/>
    </location>
</feature>
<comment type="caution">
    <text evidence="9">The sequence shown here is derived from an EMBL/GenBank/DDBJ whole genome shotgun (WGS) entry which is preliminary data.</text>
</comment>
<dbReference type="PANTHER" id="PTHR23235:SF142">
    <property type="entry name" value="ZINC FINGER PROTEIN 384"/>
    <property type="match status" value="1"/>
</dbReference>
<evidence type="ECO:0000256" key="1">
    <source>
        <dbReference type="ARBA" id="ARBA00022723"/>
    </source>
</evidence>
<dbReference type="FunFam" id="3.30.160.60:FF:000358">
    <property type="entry name" value="zinc finger protein 24"/>
    <property type="match status" value="1"/>
</dbReference>
<organism evidence="9 10">
    <name type="scientific">Pseudopithomyces chartarum</name>
    <dbReference type="NCBI Taxonomy" id="1892770"/>
    <lineage>
        <taxon>Eukaryota</taxon>
        <taxon>Fungi</taxon>
        <taxon>Dikarya</taxon>
        <taxon>Ascomycota</taxon>
        <taxon>Pezizomycotina</taxon>
        <taxon>Dothideomycetes</taxon>
        <taxon>Pleosporomycetidae</taxon>
        <taxon>Pleosporales</taxon>
        <taxon>Massarineae</taxon>
        <taxon>Didymosphaeriaceae</taxon>
        <taxon>Pseudopithomyces</taxon>
    </lineage>
</organism>
<dbReference type="PANTHER" id="PTHR23235">
    <property type="entry name" value="KRUEPPEL-LIKE TRANSCRIPTION FACTOR"/>
    <property type="match status" value="1"/>
</dbReference>
<keyword evidence="10" id="KW-1185">Reference proteome</keyword>
<dbReference type="EMBL" id="WVTA01000014">
    <property type="protein sequence ID" value="KAK3202188.1"/>
    <property type="molecule type" value="Genomic_DNA"/>
</dbReference>
<evidence type="ECO:0000313" key="9">
    <source>
        <dbReference type="EMBL" id="KAK3202188.1"/>
    </source>
</evidence>
<feature type="domain" description="C2H2-type" evidence="8">
    <location>
        <begin position="190"/>
        <end position="219"/>
    </location>
</feature>
<accession>A0AAN6LPS7</accession>
<feature type="domain" description="C2H2-type" evidence="8">
    <location>
        <begin position="220"/>
        <end position="247"/>
    </location>
</feature>
<keyword evidence="3 6" id="KW-0863">Zinc-finger</keyword>
<dbReference type="AlphaFoldDB" id="A0AAN6LPS7"/>
<gene>
    <name evidence="9" type="ORF">GRF29_161g477123</name>
</gene>
<evidence type="ECO:0000256" key="2">
    <source>
        <dbReference type="ARBA" id="ARBA00022737"/>
    </source>
</evidence>
<evidence type="ECO:0000259" key="8">
    <source>
        <dbReference type="PROSITE" id="PS50157"/>
    </source>
</evidence>
<feature type="region of interest" description="Disordered" evidence="7">
    <location>
        <begin position="343"/>
        <end position="396"/>
    </location>
</feature>
<dbReference type="FunFam" id="3.30.160.60:FF:000446">
    <property type="entry name" value="Zinc finger protein"/>
    <property type="match status" value="1"/>
</dbReference>
<dbReference type="SMART" id="SM00355">
    <property type="entry name" value="ZnF_C2H2"/>
    <property type="match status" value="4"/>
</dbReference>
<feature type="compositionally biased region" description="Low complexity" evidence="7">
    <location>
        <begin position="353"/>
        <end position="372"/>
    </location>
</feature>
<keyword evidence="1" id="KW-0479">Metal-binding</keyword>
<keyword evidence="5" id="KW-0539">Nucleus</keyword>
<feature type="domain" description="C2H2-type" evidence="8">
    <location>
        <begin position="248"/>
        <end position="275"/>
    </location>
</feature>
<sequence length="433" mass="48097">MNMSDFASPYEPHHRPVTNPSTSRSFQPTTSHVEMHGLPIFSTHAMTSSVPYQSGAFAFDSLATNPYNLQQAFPVTYPTTMTHNVSYPGVSDIQPLPTVRTARNGFANIRTPMVKAESTSPVQSHHAISEGSYAEGYNRSTSEPSEINNINFATDVDTLMRAIQAKQSNPSSKEPTEKEPRPGRRASKRYVCTISDCGKAFYQKTHLDIHRRAHTGDKPFDCKTCGQSFSQLGNLKTHERRHTGERPYNCDICGKSFAQRGNVRAHKIVHQQVKPFTCKLDHCGKQFTQLGNLKSHQNKFHAPTLRFLTQKFACINPGDPVLLEDKELWEYFASLYKNSNKGIKGRGKDRRIATTPSSSTAASSAYTSSAASMRREYSQYQHSGSDRSSRSSSTVSDATMKVDAGYDFNAPMGAGYQGAGGFDDTAFPERRLY</sequence>
<dbReference type="PROSITE" id="PS00028">
    <property type="entry name" value="ZINC_FINGER_C2H2_1"/>
    <property type="match status" value="4"/>
</dbReference>
<dbReference type="InterPro" id="IPR013087">
    <property type="entry name" value="Znf_C2H2_type"/>
</dbReference>
<proteinExistence type="predicted"/>
<dbReference type="GO" id="GO:0008270">
    <property type="term" value="F:zinc ion binding"/>
    <property type="evidence" value="ECO:0007669"/>
    <property type="project" value="UniProtKB-KW"/>
</dbReference>